<dbReference type="EMBL" id="CP034791">
    <property type="protein sequence ID" value="AZT90548.1"/>
    <property type="molecule type" value="Genomic_DNA"/>
</dbReference>
<sequence length="270" mass="31020">MVDPKLSYEKLEKLKDLLQSYKSVLVAFSGGVDSTFLLKVCHDVLGENCVAVFSSSALSPKREKQEAEKLAGSIGAKLIVLERDIFANEDFLKNDMFRCYYCKKDLIKRLKELKEDLKINQIVEGSNIDDLKDFRPGRKALEEENIKSPLFEIGFTKDEIRFLSKEFGLPTFDKPSMACLVTRIPYGSQVTLQKLEMIEKAEEILLEKGFKQVRVRHHGDIARIEVDFEELPRFFDLELIKDISNKIKDLGFKFVTLDLSGYRMGSMNQK</sequence>
<organism evidence="3 4">
    <name type="scientific">Caldicellulosiruptor changbaiensis</name>
    <dbReference type="NCBI Taxonomy" id="1222016"/>
    <lineage>
        <taxon>Bacteria</taxon>
        <taxon>Bacillati</taxon>
        <taxon>Bacillota</taxon>
        <taxon>Bacillota incertae sedis</taxon>
        <taxon>Caldicellulosiruptorales</taxon>
        <taxon>Caldicellulosiruptoraceae</taxon>
        <taxon>Caldicellulosiruptor</taxon>
    </lineage>
</organism>
<dbReference type="PIRSF" id="PIRSF006661">
    <property type="entry name" value="PP-lp_UCP006661"/>
    <property type="match status" value="1"/>
</dbReference>
<dbReference type="InterPro" id="IPR052188">
    <property type="entry name" value="Ni-pincer_cofactor_biosynth"/>
</dbReference>
<dbReference type="RefSeq" id="WP_127351972.1">
    <property type="nucleotide sequence ID" value="NZ_CP034791.1"/>
</dbReference>
<dbReference type="PANTHER" id="PTHR43169:SF2">
    <property type="entry name" value="NAD_GMP SYNTHASE DOMAIN-CONTAINING PROTEIN"/>
    <property type="match status" value="1"/>
</dbReference>
<dbReference type="InterPro" id="IPR014729">
    <property type="entry name" value="Rossmann-like_a/b/a_fold"/>
</dbReference>
<dbReference type="Pfam" id="PF02540">
    <property type="entry name" value="NAD_synthase"/>
    <property type="match status" value="1"/>
</dbReference>
<gene>
    <name evidence="3" type="primary">larE</name>
    <name evidence="3" type="ORF">ELD05_07750</name>
</gene>
<dbReference type="Proteomes" id="UP000282930">
    <property type="component" value="Chromosome"/>
</dbReference>
<accession>A0A3T0D699</accession>
<proteinExistence type="predicted"/>
<dbReference type="Gene3D" id="3.40.50.620">
    <property type="entry name" value="HUPs"/>
    <property type="match status" value="1"/>
</dbReference>
<evidence type="ECO:0000313" key="3">
    <source>
        <dbReference type="EMBL" id="AZT90548.1"/>
    </source>
</evidence>
<dbReference type="CDD" id="cd01990">
    <property type="entry name" value="LarE-like"/>
    <property type="match status" value="1"/>
</dbReference>
<dbReference type="PANTHER" id="PTHR43169">
    <property type="entry name" value="EXSB FAMILY PROTEIN"/>
    <property type="match status" value="1"/>
</dbReference>
<feature type="domain" description="NAD/GMP synthase" evidence="2">
    <location>
        <begin position="20"/>
        <end position="80"/>
    </location>
</feature>
<protein>
    <submittedName>
        <fullName evidence="3">ATP-dependent sacrificial sulfur transferase LarE</fullName>
    </submittedName>
</protein>
<evidence type="ECO:0000313" key="4">
    <source>
        <dbReference type="Proteomes" id="UP000282930"/>
    </source>
</evidence>
<feature type="active site" description="Nucleophile and sulfur donor" evidence="1">
    <location>
        <position position="179"/>
    </location>
</feature>
<evidence type="ECO:0000259" key="2">
    <source>
        <dbReference type="Pfam" id="PF02540"/>
    </source>
</evidence>
<keyword evidence="3" id="KW-0808">Transferase</keyword>
<reference evidence="3 4" key="1">
    <citation type="submission" date="2018-12" db="EMBL/GenBank/DDBJ databases">
        <title>Genome sequence from the cellulolytic species, Caldicellulosiruptor changbaiensis.</title>
        <authorList>
            <person name="Blumer-Schuette S.E."/>
            <person name="Mendoza C."/>
        </authorList>
    </citation>
    <scope>NUCLEOTIDE SEQUENCE [LARGE SCALE GENOMIC DNA]</scope>
    <source>
        <strain evidence="3 4">CBS-Z</strain>
    </source>
</reference>
<evidence type="ECO:0000256" key="1">
    <source>
        <dbReference type="PIRSR" id="PIRSR006661-1"/>
    </source>
</evidence>
<dbReference type="InterPro" id="IPR005232">
    <property type="entry name" value="LarE"/>
</dbReference>
<dbReference type="AlphaFoldDB" id="A0A3T0D699"/>
<dbReference type="InterPro" id="IPR022310">
    <property type="entry name" value="NAD/GMP_synthase"/>
</dbReference>
<name>A0A3T0D699_9FIRM</name>
<dbReference type="SUPFAM" id="SSF52402">
    <property type="entry name" value="Adenine nucleotide alpha hydrolases-like"/>
    <property type="match status" value="1"/>
</dbReference>
<dbReference type="NCBIfam" id="TIGR00268">
    <property type="entry name" value="ATP-dependent sacrificial sulfur transferase LarE"/>
    <property type="match status" value="1"/>
</dbReference>
<dbReference type="GO" id="GO:0006163">
    <property type="term" value="P:purine nucleotide metabolic process"/>
    <property type="evidence" value="ECO:0007669"/>
    <property type="project" value="UniProtKB-ARBA"/>
</dbReference>
<dbReference type="GO" id="GO:0016783">
    <property type="term" value="F:sulfurtransferase activity"/>
    <property type="evidence" value="ECO:0007669"/>
    <property type="project" value="InterPro"/>
</dbReference>
<dbReference type="KEGG" id="ccha:ELD05_07750"/>
<keyword evidence="4" id="KW-1185">Reference proteome</keyword>